<accession>A0A7R9JEQ9</accession>
<proteinExistence type="predicted"/>
<reference evidence="2" key="1">
    <citation type="submission" date="2020-11" db="EMBL/GenBank/DDBJ databases">
        <authorList>
            <person name="Tran Van P."/>
        </authorList>
    </citation>
    <scope>NUCLEOTIDE SEQUENCE</scope>
</reference>
<feature type="region of interest" description="Disordered" evidence="1">
    <location>
        <begin position="253"/>
        <end position="317"/>
    </location>
</feature>
<evidence type="ECO:0000313" key="2">
    <source>
        <dbReference type="EMBL" id="CAD7577840.1"/>
    </source>
</evidence>
<dbReference type="AlphaFoldDB" id="A0A7R9JEQ9"/>
<gene>
    <name evidence="2" type="ORF">TCMB3V08_LOCUS10383</name>
</gene>
<evidence type="ECO:0000256" key="1">
    <source>
        <dbReference type="SAM" id="MobiDB-lite"/>
    </source>
</evidence>
<dbReference type="EMBL" id="OE186247">
    <property type="protein sequence ID" value="CAD7577840.1"/>
    <property type="molecule type" value="Genomic_DNA"/>
</dbReference>
<organism evidence="2">
    <name type="scientific">Timema californicum</name>
    <name type="common">California timema</name>
    <name type="synonym">Walking stick</name>
    <dbReference type="NCBI Taxonomy" id="61474"/>
    <lineage>
        <taxon>Eukaryota</taxon>
        <taxon>Metazoa</taxon>
        <taxon>Ecdysozoa</taxon>
        <taxon>Arthropoda</taxon>
        <taxon>Hexapoda</taxon>
        <taxon>Insecta</taxon>
        <taxon>Pterygota</taxon>
        <taxon>Neoptera</taxon>
        <taxon>Polyneoptera</taxon>
        <taxon>Phasmatodea</taxon>
        <taxon>Timematodea</taxon>
        <taxon>Timematoidea</taxon>
        <taxon>Timematidae</taxon>
        <taxon>Timema</taxon>
    </lineage>
</organism>
<protein>
    <submittedName>
        <fullName evidence="2">(California timema) hypothetical protein</fullName>
    </submittedName>
</protein>
<sequence>MQIVTTPRFLTELIRKECKMRNTTLPKRGKKNDGTLRLIPWNSQLLHDTSDVAVLQRAGESYAVFSLSLRHRAATCSYRTFLDDALKSQFYHNISTDMVRDKIKGSFPSLLGISWISHIHLGRNAVFSVNYVRQVQGDVVGLLSNTYPSVFKEVPGDIKGVEVNVVLKEGAIPISLISPRPLTVVQVATETRKDPILSRVLTNVLDGWPVAVPNEVIVGGLSKQISTSHPRLRDPKAVPVEFSWEMVEQAMSAPMPTPTADGPTSPVPEPFTNSTPEVLRQAPSVMAPDHIPVRPAAASPRMSAPLNHPPGQPRPFQ</sequence>
<name>A0A7R9JEQ9_TIMCA</name>
<feature type="compositionally biased region" description="Low complexity" evidence="1">
    <location>
        <begin position="293"/>
        <end position="305"/>
    </location>
</feature>
<feature type="compositionally biased region" description="Pro residues" evidence="1">
    <location>
        <begin position="307"/>
        <end position="317"/>
    </location>
</feature>